<keyword evidence="4 5" id="KW-0648">Protein biosynthesis</keyword>
<dbReference type="Gene3D" id="3.40.50.12230">
    <property type="match status" value="1"/>
</dbReference>
<dbReference type="GO" id="GO:0004479">
    <property type="term" value="F:methionyl-tRNA formyltransferase activity"/>
    <property type="evidence" value="ECO:0007669"/>
    <property type="project" value="UniProtKB-UniRule"/>
</dbReference>
<gene>
    <name evidence="5" type="primary">fmt</name>
    <name evidence="8" type="ORF">A6F49_13855</name>
</gene>
<dbReference type="NCBIfam" id="TIGR00460">
    <property type="entry name" value="fmt"/>
    <property type="match status" value="1"/>
</dbReference>
<dbReference type="InterPro" id="IPR041711">
    <property type="entry name" value="Met-tRNA-FMT_N"/>
</dbReference>
<comment type="function">
    <text evidence="5">Attaches a formyl group to the free amino group of methionyl-tRNA(fMet). The formyl group appears to play a dual role in the initiator identity of N-formylmethionyl-tRNA by promoting its recognition by IF2 and preventing the misappropriation of this tRNA by the elongation apparatus.</text>
</comment>
<evidence type="ECO:0000256" key="4">
    <source>
        <dbReference type="ARBA" id="ARBA00022917"/>
    </source>
</evidence>
<dbReference type="GO" id="GO:0005829">
    <property type="term" value="C:cytosol"/>
    <property type="evidence" value="ECO:0007669"/>
    <property type="project" value="TreeGrafter"/>
</dbReference>
<dbReference type="InterPro" id="IPR036477">
    <property type="entry name" value="Formyl_transf_N_sf"/>
</dbReference>
<reference evidence="8 9" key="1">
    <citation type="submission" date="2016-04" db="EMBL/GenBank/DDBJ databases">
        <title>First whole genome shotgun sequence of the bacterium Enteractinococcus sp. strain UASWS1574.</title>
        <authorList>
            <person name="Crovadore J."/>
            <person name="Chablais R."/>
            <person name="Lefort F."/>
        </authorList>
    </citation>
    <scope>NUCLEOTIDE SEQUENCE [LARGE SCALE GENOMIC DNA]</scope>
    <source>
        <strain evidence="8 9">UASWS1574</strain>
    </source>
</reference>
<protein>
    <recommendedName>
        <fullName evidence="2 5">Methionyl-tRNA formyltransferase</fullName>
        <ecNumber evidence="2 5">2.1.2.9</ecNumber>
    </recommendedName>
</protein>
<sequence>MRIVFAGTPEPAVASLNALVEAGHNVVGVLTRTDAKVGRKRVLTPSPVAARAEELGLPVIKADGFHTDDGEAAIEQLKALQPDIGAVVAYGGLLPQHVLDMLPKGWVNLHFSLLPAYRGAAPVQWAIINQETETGAAVFQLEAGLDTGPVFSTVSRPLSGTNTAGEVLADLAETGADLLATTLTEIAAGSAESTPQQGPVTWAPKLTSHQAKIDPAQPAEAVRGLINGTSPAPGAWSQLASADGAPQRFKIGRARPVEDQPEYDLQPGEFILEAKRVLLVCQDGVIELTDVQPAGKKMMRATDWARGVDDAVRLQTSLTHPDEFQVN</sequence>
<comment type="caution">
    <text evidence="8">The sequence shown here is derived from an EMBL/GenBank/DDBJ whole genome shotgun (WGS) entry which is preliminary data.</text>
</comment>
<accession>A0A1B7LXF8</accession>
<evidence type="ECO:0000313" key="8">
    <source>
        <dbReference type="EMBL" id="OAV59844.1"/>
    </source>
</evidence>
<dbReference type="EC" id="2.1.2.9" evidence="2 5"/>
<feature type="domain" description="Formyl transferase N-terminal" evidence="6">
    <location>
        <begin position="1"/>
        <end position="181"/>
    </location>
</feature>
<dbReference type="OrthoDB" id="9802815at2"/>
<dbReference type="InterPro" id="IPR011034">
    <property type="entry name" value="Formyl_transferase-like_C_sf"/>
</dbReference>
<comment type="similarity">
    <text evidence="1 5">Belongs to the Fmt family.</text>
</comment>
<comment type="catalytic activity">
    <reaction evidence="5">
        <text>L-methionyl-tRNA(fMet) + (6R)-10-formyltetrahydrofolate = N-formyl-L-methionyl-tRNA(fMet) + (6S)-5,6,7,8-tetrahydrofolate + H(+)</text>
        <dbReference type="Rhea" id="RHEA:24380"/>
        <dbReference type="Rhea" id="RHEA-COMP:9952"/>
        <dbReference type="Rhea" id="RHEA-COMP:9953"/>
        <dbReference type="ChEBI" id="CHEBI:15378"/>
        <dbReference type="ChEBI" id="CHEBI:57453"/>
        <dbReference type="ChEBI" id="CHEBI:78530"/>
        <dbReference type="ChEBI" id="CHEBI:78844"/>
        <dbReference type="ChEBI" id="CHEBI:195366"/>
        <dbReference type="EC" id="2.1.2.9"/>
    </reaction>
</comment>
<evidence type="ECO:0000259" key="6">
    <source>
        <dbReference type="Pfam" id="PF00551"/>
    </source>
</evidence>
<dbReference type="CDD" id="cd08646">
    <property type="entry name" value="FMT_core_Met-tRNA-FMT_N"/>
    <property type="match status" value="1"/>
</dbReference>
<feature type="binding site" evidence="5">
    <location>
        <begin position="112"/>
        <end position="115"/>
    </location>
    <ligand>
        <name>(6S)-5,6,7,8-tetrahydrofolate</name>
        <dbReference type="ChEBI" id="CHEBI:57453"/>
    </ligand>
</feature>
<dbReference type="AlphaFoldDB" id="A0A1B7LXF8"/>
<dbReference type="Pfam" id="PF00551">
    <property type="entry name" value="Formyl_trans_N"/>
    <property type="match status" value="1"/>
</dbReference>
<dbReference type="SUPFAM" id="SSF50486">
    <property type="entry name" value="FMT C-terminal domain-like"/>
    <property type="match status" value="1"/>
</dbReference>
<evidence type="ECO:0000256" key="1">
    <source>
        <dbReference type="ARBA" id="ARBA00010699"/>
    </source>
</evidence>
<evidence type="ECO:0000313" key="9">
    <source>
        <dbReference type="Proteomes" id="UP000078292"/>
    </source>
</evidence>
<dbReference type="SUPFAM" id="SSF53328">
    <property type="entry name" value="Formyltransferase"/>
    <property type="match status" value="1"/>
</dbReference>
<dbReference type="HAMAP" id="MF_00182">
    <property type="entry name" value="Formyl_trans"/>
    <property type="match status" value="1"/>
</dbReference>
<evidence type="ECO:0000256" key="2">
    <source>
        <dbReference type="ARBA" id="ARBA00012261"/>
    </source>
</evidence>
<organism evidence="8 9">
    <name type="scientific">Enteractinococcus helveticum</name>
    <dbReference type="NCBI Taxonomy" id="1837282"/>
    <lineage>
        <taxon>Bacteria</taxon>
        <taxon>Bacillati</taxon>
        <taxon>Actinomycetota</taxon>
        <taxon>Actinomycetes</taxon>
        <taxon>Micrococcales</taxon>
        <taxon>Micrococcaceae</taxon>
    </lineage>
</organism>
<feature type="domain" description="Formyl transferase C-terminal" evidence="7">
    <location>
        <begin position="205"/>
        <end position="307"/>
    </location>
</feature>
<keyword evidence="9" id="KW-1185">Reference proteome</keyword>
<dbReference type="PANTHER" id="PTHR11138:SF5">
    <property type="entry name" value="METHIONYL-TRNA FORMYLTRANSFERASE, MITOCHONDRIAL"/>
    <property type="match status" value="1"/>
</dbReference>
<dbReference type="Pfam" id="PF02911">
    <property type="entry name" value="Formyl_trans_C"/>
    <property type="match status" value="1"/>
</dbReference>
<evidence type="ECO:0000256" key="3">
    <source>
        <dbReference type="ARBA" id="ARBA00022679"/>
    </source>
</evidence>
<evidence type="ECO:0000259" key="7">
    <source>
        <dbReference type="Pfam" id="PF02911"/>
    </source>
</evidence>
<dbReference type="CDD" id="cd08704">
    <property type="entry name" value="Met_tRNA_FMT_C"/>
    <property type="match status" value="1"/>
</dbReference>
<proteinExistence type="inferred from homology"/>
<dbReference type="Proteomes" id="UP000078292">
    <property type="component" value="Unassembled WGS sequence"/>
</dbReference>
<dbReference type="InterPro" id="IPR005794">
    <property type="entry name" value="Fmt"/>
</dbReference>
<dbReference type="InterPro" id="IPR005793">
    <property type="entry name" value="Formyl_trans_C"/>
</dbReference>
<dbReference type="InterPro" id="IPR044135">
    <property type="entry name" value="Met-tRNA-FMT_C"/>
</dbReference>
<dbReference type="PANTHER" id="PTHR11138">
    <property type="entry name" value="METHIONYL-TRNA FORMYLTRANSFERASE"/>
    <property type="match status" value="1"/>
</dbReference>
<dbReference type="STRING" id="1837282.A6F49_13855"/>
<dbReference type="InterPro" id="IPR002376">
    <property type="entry name" value="Formyl_transf_N"/>
</dbReference>
<dbReference type="RefSeq" id="WP_043058339.1">
    <property type="nucleotide sequence ID" value="NZ_LXEY01000021.1"/>
</dbReference>
<name>A0A1B7LXF8_9MICC</name>
<keyword evidence="3 5" id="KW-0808">Transferase</keyword>
<dbReference type="EMBL" id="LXEY01000021">
    <property type="protein sequence ID" value="OAV59844.1"/>
    <property type="molecule type" value="Genomic_DNA"/>
</dbReference>
<evidence type="ECO:0000256" key="5">
    <source>
        <dbReference type="HAMAP-Rule" id="MF_00182"/>
    </source>
</evidence>